<keyword evidence="2" id="KW-1133">Transmembrane helix</keyword>
<accession>A0A399G1B6</accession>
<evidence type="ECO:0000313" key="4">
    <source>
        <dbReference type="Proteomes" id="UP000265719"/>
    </source>
</evidence>
<dbReference type="OrthoDB" id="3421991at2"/>
<sequence>MDEYVKLHNADSAGNRARGGSGRRTVTEHRPDDHDDPPEAEPRSAKARRKSRGGRRSTGRIKQAAAKRGARKHSGAKTAAADEPTAGSRGASDASRRSARTRKPRTVDHVSRFSASALRRVTVLGDRPEQVVYTLAEQSRQKHGTYVLIALLVMAVISLLALLAALVFQVLNPQAATNQGPAPIVEPPAGHSTLRPELFHAQEQQDIFEPIAERAPDAEPLTEEQIFGSVQELSLSGMELTLRDSEVTDTCTALVWGDQLAQTLSTGSCVSAARGVYQDENDEYVAQFTLFDLADADAASATLQSLDSDTEPGFLLPMADGIEGLHTGYSQATAQAMGHYVAVFWVARADGAEPSGDDSMATLNVAAMDAALVVYEQVRDAKEGEED</sequence>
<proteinExistence type="predicted"/>
<keyword evidence="4" id="KW-1185">Reference proteome</keyword>
<dbReference type="Proteomes" id="UP000265719">
    <property type="component" value="Chromosome"/>
</dbReference>
<reference evidence="3" key="1">
    <citation type="submission" date="2020-10" db="EMBL/GenBank/DDBJ databases">
        <title>De novo genome project of the cellulose decomposer Thermobifida halotolerans type strain.</title>
        <authorList>
            <person name="Nagy I."/>
            <person name="Horvath B."/>
            <person name="Kukolya J."/>
            <person name="Nagy I."/>
            <person name="Orsini M."/>
        </authorList>
    </citation>
    <scope>NUCLEOTIDE SEQUENCE</scope>
    <source>
        <strain evidence="3">DSM 44931</strain>
    </source>
</reference>
<dbReference type="AlphaFoldDB" id="A0A399G1B6"/>
<dbReference type="KEGG" id="thao:NI17_003320"/>
<evidence type="ECO:0000256" key="1">
    <source>
        <dbReference type="SAM" id="MobiDB-lite"/>
    </source>
</evidence>
<organism evidence="3 4">
    <name type="scientific">Thermobifida halotolerans</name>
    <dbReference type="NCBI Taxonomy" id="483545"/>
    <lineage>
        <taxon>Bacteria</taxon>
        <taxon>Bacillati</taxon>
        <taxon>Actinomycetota</taxon>
        <taxon>Actinomycetes</taxon>
        <taxon>Streptosporangiales</taxon>
        <taxon>Nocardiopsidaceae</taxon>
        <taxon>Thermobifida</taxon>
    </lineage>
</organism>
<evidence type="ECO:0000313" key="3">
    <source>
        <dbReference type="EMBL" id="UOE20288.1"/>
    </source>
</evidence>
<evidence type="ECO:0000256" key="2">
    <source>
        <dbReference type="SAM" id="Phobius"/>
    </source>
</evidence>
<gene>
    <name evidence="3" type="ORF">NI17_003320</name>
</gene>
<keyword evidence="2" id="KW-0812">Transmembrane</keyword>
<protein>
    <submittedName>
        <fullName evidence="3">Uncharacterized protein</fullName>
    </submittedName>
</protein>
<feature type="region of interest" description="Disordered" evidence="1">
    <location>
        <begin position="1"/>
        <end position="108"/>
    </location>
</feature>
<keyword evidence="2" id="KW-0472">Membrane</keyword>
<feature type="compositionally biased region" description="Basic residues" evidence="1">
    <location>
        <begin position="45"/>
        <end position="59"/>
    </location>
</feature>
<dbReference type="EMBL" id="CP063196">
    <property type="protein sequence ID" value="UOE20288.1"/>
    <property type="molecule type" value="Genomic_DNA"/>
</dbReference>
<name>A0A399G1B6_9ACTN</name>
<feature type="transmembrane region" description="Helical" evidence="2">
    <location>
        <begin position="146"/>
        <end position="171"/>
    </location>
</feature>